<organism evidence="1 2">
    <name type="scientific">Daphnia pulex</name>
    <name type="common">Water flea</name>
    <dbReference type="NCBI Taxonomy" id="6669"/>
    <lineage>
        <taxon>Eukaryota</taxon>
        <taxon>Metazoa</taxon>
        <taxon>Ecdysozoa</taxon>
        <taxon>Arthropoda</taxon>
        <taxon>Crustacea</taxon>
        <taxon>Branchiopoda</taxon>
        <taxon>Diplostraca</taxon>
        <taxon>Cladocera</taxon>
        <taxon>Anomopoda</taxon>
        <taxon>Daphniidae</taxon>
        <taxon>Daphnia</taxon>
    </lineage>
</organism>
<gene>
    <name evidence="1" type="ORF">DAPPUDRAFT_102315</name>
</gene>
<dbReference type="PhylomeDB" id="E9GG22"/>
<dbReference type="InParanoid" id="E9GG22"/>
<dbReference type="KEGG" id="dpx:DAPPUDRAFT_102315"/>
<dbReference type="PANTHER" id="PTHR35454:SF2">
    <property type="entry name" value="AGAP005206-PA"/>
    <property type="match status" value="1"/>
</dbReference>
<reference evidence="1 2" key="1">
    <citation type="journal article" date="2011" name="Science">
        <title>The ecoresponsive genome of Daphnia pulex.</title>
        <authorList>
            <person name="Colbourne J.K."/>
            <person name="Pfrender M.E."/>
            <person name="Gilbert D."/>
            <person name="Thomas W.K."/>
            <person name="Tucker A."/>
            <person name="Oakley T.H."/>
            <person name="Tokishita S."/>
            <person name="Aerts A."/>
            <person name="Arnold G.J."/>
            <person name="Basu M.K."/>
            <person name="Bauer D.J."/>
            <person name="Caceres C.E."/>
            <person name="Carmel L."/>
            <person name="Casola C."/>
            <person name="Choi J.H."/>
            <person name="Detter J.C."/>
            <person name="Dong Q."/>
            <person name="Dusheyko S."/>
            <person name="Eads B.D."/>
            <person name="Frohlich T."/>
            <person name="Geiler-Samerotte K.A."/>
            <person name="Gerlach D."/>
            <person name="Hatcher P."/>
            <person name="Jogdeo S."/>
            <person name="Krijgsveld J."/>
            <person name="Kriventseva E.V."/>
            <person name="Kultz D."/>
            <person name="Laforsch C."/>
            <person name="Lindquist E."/>
            <person name="Lopez J."/>
            <person name="Manak J.R."/>
            <person name="Muller J."/>
            <person name="Pangilinan J."/>
            <person name="Patwardhan R.P."/>
            <person name="Pitluck S."/>
            <person name="Pritham E.J."/>
            <person name="Rechtsteiner A."/>
            <person name="Rho M."/>
            <person name="Rogozin I.B."/>
            <person name="Sakarya O."/>
            <person name="Salamov A."/>
            <person name="Schaack S."/>
            <person name="Shapiro H."/>
            <person name="Shiga Y."/>
            <person name="Skalitzky C."/>
            <person name="Smith Z."/>
            <person name="Souvorov A."/>
            <person name="Sung W."/>
            <person name="Tang Z."/>
            <person name="Tsuchiya D."/>
            <person name="Tu H."/>
            <person name="Vos H."/>
            <person name="Wang M."/>
            <person name="Wolf Y.I."/>
            <person name="Yamagata H."/>
            <person name="Yamada T."/>
            <person name="Ye Y."/>
            <person name="Shaw J.R."/>
            <person name="Andrews J."/>
            <person name="Crease T.J."/>
            <person name="Tang H."/>
            <person name="Lucas S.M."/>
            <person name="Robertson H.M."/>
            <person name="Bork P."/>
            <person name="Koonin E.V."/>
            <person name="Zdobnov E.M."/>
            <person name="Grigoriev I.V."/>
            <person name="Lynch M."/>
            <person name="Boore J.L."/>
        </authorList>
    </citation>
    <scope>NUCLEOTIDE SEQUENCE [LARGE SCALE GENOMIC DNA]</scope>
</reference>
<keyword evidence="2" id="KW-1185">Reference proteome</keyword>
<evidence type="ECO:0000313" key="1">
    <source>
        <dbReference type="EMBL" id="EFX81572.1"/>
    </source>
</evidence>
<dbReference type="EMBL" id="GL732543">
    <property type="protein sequence ID" value="EFX81572.1"/>
    <property type="molecule type" value="Genomic_DNA"/>
</dbReference>
<accession>E9GG22</accession>
<dbReference type="HOGENOM" id="CLU_1837105_0_0_1"/>
<dbReference type="Proteomes" id="UP000000305">
    <property type="component" value="Unassembled WGS sequence"/>
</dbReference>
<evidence type="ECO:0000313" key="2">
    <source>
        <dbReference type="Proteomes" id="UP000000305"/>
    </source>
</evidence>
<dbReference type="AlphaFoldDB" id="E9GG22"/>
<dbReference type="PANTHER" id="PTHR35454">
    <property type="entry name" value="AGAP005206-PA"/>
    <property type="match status" value="1"/>
</dbReference>
<name>E9GG22_DAPPU</name>
<protein>
    <submittedName>
        <fullName evidence="1">Uncharacterized protein</fullName>
    </submittedName>
</protein>
<sequence>MSSPQETISWETNNVKRRRLLMGKGETTDEFTTQMTIDNIPDEDCKNFVIEEESKIADDAYATHCPEGDDVTPKRNLRTRTRLNNSVLMVEKALKNGERGWSSEVKDKLISILENDNFYGDLRIGQKNYRTKVLTHFDIS</sequence>
<proteinExistence type="predicted"/>